<gene>
    <name evidence="2" type="ORF">PROFUN_16160</name>
</gene>
<evidence type="ECO:0000259" key="1">
    <source>
        <dbReference type="PROSITE" id="PS50181"/>
    </source>
</evidence>
<organism evidence="2 3">
    <name type="scientific">Planoprotostelium fungivorum</name>
    <dbReference type="NCBI Taxonomy" id="1890364"/>
    <lineage>
        <taxon>Eukaryota</taxon>
        <taxon>Amoebozoa</taxon>
        <taxon>Evosea</taxon>
        <taxon>Variosea</taxon>
        <taxon>Cavosteliida</taxon>
        <taxon>Cavosteliaceae</taxon>
        <taxon>Planoprotostelium</taxon>
    </lineage>
</organism>
<name>A0A2P6MS79_9EUKA</name>
<evidence type="ECO:0000313" key="2">
    <source>
        <dbReference type="EMBL" id="PRP74561.1"/>
    </source>
</evidence>
<dbReference type="Pfam" id="PF13516">
    <property type="entry name" value="LRR_6"/>
    <property type="match status" value="2"/>
</dbReference>
<dbReference type="InterPro" id="IPR001810">
    <property type="entry name" value="F-box_dom"/>
</dbReference>
<feature type="domain" description="F-box" evidence="1">
    <location>
        <begin position="185"/>
        <end position="237"/>
    </location>
</feature>
<dbReference type="GO" id="GO:0019005">
    <property type="term" value="C:SCF ubiquitin ligase complex"/>
    <property type="evidence" value="ECO:0007669"/>
    <property type="project" value="TreeGrafter"/>
</dbReference>
<dbReference type="GO" id="GO:0031146">
    <property type="term" value="P:SCF-dependent proteasomal ubiquitin-dependent protein catabolic process"/>
    <property type="evidence" value="ECO:0007669"/>
    <property type="project" value="TreeGrafter"/>
</dbReference>
<dbReference type="STRING" id="1890364.A0A2P6MS79"/>
<comment type="caution">
    <text evidence="2">The sequence shown here is derived from an EMBL/GenBank/DDBJ whole genome shotgun (WGS) entry which is preliminary data.</text>
</comment>
<dbReference type="Pfam" id="PF12937">
    <property type="entry name" value="F-box-like"/>
    <property type="match status" value="1"/>
</dbReference>
<reference evidence="2 3" key="1">
    <citation type="journal article" date="2018" name="Genome Biol. Evol.">
        <title>Multiple Roots of Fruiting Body Formation in Amoebozoa.</title>
        <authorList>
            <person name="Hillmann F."/>
            <person name="Forbes G."/>
            <person name="Novohradska S."/>
            <person name="Ferling I."/>
            <person name="Riege K."/>
            <person name="Groth M."/>
            <person name="Westermann M."/>
            <person name="Marz M."/>
            <person name="Spaller T."/>
            <person name="Winckler T."/>
            <person name="Schaap P."/>
            <person name="Glockner G."/>
        </authorList>
    </citation>
    <scope>NUCLEOTIDE SEQUENCE [LARGE SCALE GENOMIC DNA]</scope>
    <source>
        <strain evidence="2 3">Jena</strain>
    </source>
</reference>
<dbReference type="InterPro" id="IPR006553">
    <property type="entry name" value="Leu-rich_rpt_Cys-con_subtyp"/>
</dbReference>
<dbReference type="OrthoDB" id="2585512at2759"/>
<sequence>MKILKTFWALGTKRGCAAASEEMLGQTDAVVNRLIENGLFEFSLDKFAIIFTFYMMHGERSRSESVRTRPAAISCRIPAGSQGMIEAQEVITPKENMKENPFKRLFSEAVQEIETPHSQKRLCIRSGIDLSGSKTFRQCFTSTGEEADADGSQSPSLKEETVLTNRILPETKQCLNALDQASYGPSNFNCLPNELLFIILRHLPQDVLALYACRVCRKWKDIIYGALMTKMDLYSNERYHNNFSQSLASATYNNLRCLILRKCEWVTEDTFKSISRFSTTLRYLDVSGCDKITDYHLEMYISKLVKLRVLKFGAKEQNRLKPASVHFCDRITDVGVGHLSTLTNLRELSLVRCRITGNCFQQLKTLHQLEELDLEWTKITDASLVHMRHWVRLRTLVLNNCGKLTDVGVRQHIPPIASLRNLSFIRTNLTDETLHQLSRLRLERLAIYYSPAITDLGFFWISQMSTLIKFKYENIEKKNVHLTDTGFNLLSRIPNLQILKLSGLAEVTYNSLENLTSLRNLRLLDRMKESGFRRLPRSLVQLHLSGHPSVMDSALVKLLHLDNLIKLRLSDFSSITPAGLSCFTSLPKLEVLRISWCDQISVEGARSSLLDFKGKLEIAYDDDEWIPGNGHS</sequence>
<dbReference type="AlphaFoldDB" id="A0A2P6MS79"/>
<dbReference type="SUPFAM" id="SSF81383">
    <property type="entry name" value="F-box domain"/>
    <property type="match status" value="1"/>
</dbReference>
<protein>
    <recommendedName>
        <fullName evidence="1">F-box domain-containing protein</fullName>
    </recommendedName>
</protein>
<evidence type="ECO:0000313" key="3">
    <source>
        <dbReference type="Proteomes" id="UP000241769"/>
    </source>
</evidence>
<proteinExistence type="predicted"/>
<dbReference type="InParanoid" id="A0A2P6MS79"/>
<dbReference type="SUPFAM" id="SSF52047">
    <property type="entry name" value="RNI-like"/>
    <property type="match status" value="1"/>
</dbReference>
<dbReference type="SMART" id="SM00367">
    <property type="entry name" value="LRR_CC"/>
    <property type="match status" value="7"/>
</dbReference>
<keyword evidence="3" id="KW-1185">Reference proteome</keyword>
<dbReference type="PANTHER" id="PTHR13318:SF95">
    <property type="entry name" value="F-BOX PROTEIN YLR352W"/>
    <property type="match status" value="1"/>
</dbReference>
<dbReference type="EMBL" id="MDYQ01000454">
    <property type="protein sequence ID" value="PRP74561.1"/>
    <property type="molecule type" value="Genomic_DNA"/>
</dbReference>
<dbReference type="Proteomes" id="UP000241769">
    <property type="component" value="Unassembled WGS sequence"/>
</dbReference>
<dbReference type="Gene3D" id="3.80.10.10">
    <property type="entry name" value="Ribonuclease Inhibitor"/>
    <property type="match status" value="4"/>
</dbReference>
<dbReference type="PROSITE" id="PS50181">
    <property type="entry name" value="FBOX"/>
    <property type="match status" value="1"/>
</dbReference>
<dbReference type="PANTHER" id="PTHR13318">
    <property type="entry name" value="PARTNER OF PAIRED, ISOFORM B-RELATED"/>
    <property type="match status" value="1"/>
</dbReference>
<dbReference type="InterPro" id="IPR001611">
    <property type="entry name" value="Leu-rich_rpt"/>
</dbReference>
<dbReference type="InterPro" id="IPR036047">
    <property type="entry name" value="F-box-like_dom_sf"/>
</dbReference>
<dbReference type="Gene3D" id="1.20.1280.50">
    <property type="match status" value="1"/>
</dbReference>
<accession>A0A2P6MS79</accession>
<dbReference type="InterPro" id="IPR032675">
    <property type="entry name" value="LRR_dom_sf"/>
</dbReference>